<sequence length="191" mass="21369">MNTFCVKDLMVPISEYATVQVGTTMLDALRELSNAQAAYTESHYLHRGILVLDEHHNVIGKISQLRVLKAVIPESSLRSDIDLDQFGFSSSFIDRMKLKYRLDNKIINNENLNNIASLKVEEFMQIPEPGEFVAEDANLDVAIYQLVSKTHLSLLVTRGEKIVGILRIADVFAALSQEMEKCSRRAAASAV</sequence>
<dbReference type="PROSITE" id="PS51371">
    <property type="entry name" value="CBS"/>
    <property type="match status" value="1"/>
</dbReference>
<dbReference type="SUPFAM" id="SSF54631">
    <property type="entry name" value="CBS-domain pair"/>
    <property type="match status" value="1"/>
</dbReference>
<dbReference type="Gene3D" id="3.10.580.10">
    <property type="entry name" value="CBS-domain"/>
    <property type="match status" value="1"/>
</dbReference>
<dbReference type="EMBL" id="PDPS01000106">
    <property type="protein sequence ID" value="PID55451.1"/>
    <property type="molecule type" value="Genomic_DNA"/>
</dbReference>
<evidence type="ECO:0000313" key="3">
    <source>
        <dbReference type="EMBL" id="PID55451.1"/>
    </source>
</evidence>
<comment type="caution">
    <text evidence="3">The sequence shown here is derived from an EMBL/GenBank/DDBJ whole genome shotgun (WGS) entry which is preliminary data.</text>
</comment>
<dbReference type="InterPro" id="IPR000644">
    <property type="entry name" value="CBS_dom"/>
</dbReference>
<dbReference type="AlphaFoldDB" id="A0A2G6E110"/>
<evidence type="ECO:0000313" key="4">
    <source>
        <dbReference type="Proteomes" id="UP000229740"/>
    </source>
</evidence>
<name>A0A2G6E110_9BACT</name>
<reference evidence="3 4" key="1">
    <citation type="submission" date="2017-10" db="EMBL/GenBank/DDBJ databases">
        <title>Novel microbial diversity and functional potential in the marine mammal oral microbiome.</title>
        <authorList>
            <person name="Dudek N.K."/>
            <person name="Sun C.L."/>
            <person name="Burstein D."/>
            <person name="Kantor R.S."/>
            <person name="Aliaga Goltsman D.S."/>
            <person name="Bik E.M."/>
            <person name="Thomas B.C."/>
            <person name="Banfield J.F."/>
            <person name="Relman D.A."/>
        </authorList>
    </citation>
    <scope>NUCLEOTIDE SEQUENCE [LARGE SCALE GENOMIC DNA]</scope>
    <source>
        <strain evidence="3">DOLZORAL124_49_17</strain>
    </source>
</reference>
<accession>A0A2G6E110</accession>
<evidence type="ECO:0000259" key="2">
    <source>
        <dbReference type="PROSITE" id="PS51371"/>
    </source>
</evidence>
<proteinExistence type="predicted"/>
<dbReference type="Proteomes" id="UP000229740">
    <property type="component" value="Unassembled WGS sequence"/>
</dbReference>
<dbReference type="InterPro" id="IPR046342">
    <property type="entry name" value="CBS_dom_sf"/>
</dbReference>
<feature type="domain" description="CBS" evidence="2">
    <location>
        <begin position="10"/>
        <end position="81"/>
    </location>
</feature>
<evidence type="ECO:0000256" key="1">
    <source>
        <dbReference type="PROSITE-ProRule" id="PRU00703"/>
    </source>
</evidence>
<dbReference type="Pfam" id="PF00571">
    <property type="entry name" value="CBS"/>
    <property type="match status" value="2"/>
</dbReference>
<keyword evidence="1" id="KW-0129">CBS domain</keyword>
<protein>
    <recommendedName>
        <fullName evidence="2">CBS domain-containing protein</fullName>
    </recommendedName>
</protein>
<gene>
    <name evidence="3" type="ORF">CSB45_15970</name>
</gene>
<organism evidence="3 4">
    <name type="scientific">candidate division KSB3 bacterium</name>
    <dbReference type="NCBI Taxonomy" id="2044937"/>
    <lineage>
        <taxon>Bacteria</taxon>
        <taxon>candidate division KSB3</taxon>
    </lineage>
</organism>